<dbReference type="AlphaFoldDB" id="A0A0W0ZIW1"/>
<dbReference type="GeneID" id="93291416"/>
<keyword evidence="2" id="KW-1185">Reference proteome</keyword>
<dbReference type="RefSeq" id="WP_019349562.1">
    <property type="nucleotide sequence ID" value="NZ_LNYY01000019.1"/>
</dbReference>
<keyword evidence="1" id="KW-0808">Transferase</keyword>
<dbReference type="InterPro" id="IPR011009">
    <property type="entry name" value="Kinase-like_dom_sf"/>
</dbReference>
<comment type="caution">
    <text evidence="1">The sequence shown here is derived from an EMBL/GenBank/DDBJ whole genome shotgun (WGS) entry which is preliminary data.</text>
</comment>
<dbReference type="EMBL" id="LNYY01000019">
    <property type="protein sequence ID" value="KTD68952.1"/>
    <property type="molecule type" value="Genomic_DNA"/>
</dbReference>
<reference evidence="1 2" key="1">
    <citation type="submission" date="2015-11" db="EMBL/GenBank/DDBJ databases">
        <title>Genomic analysis of 38 Legionella species identifies large and diverse effector repertoires.</title>
        <authorList>
            <person name="Burstein D."/>
            <person name="Amaro F."/>
            <person name="Zusman T."/>
            <person name="Lifshitz Z."/>
            <person name="Cohen O."/>
            <person name="Gilbert J.A."/>
            <person name="Pupko T."/>
            <person name="Shuman H.A."/>
            <person name="Segal G."/>
        </authorList>
    </citation>
    <scope>NUCLEOTIDE SEQUENCE [LARGE SCALE GENOMIC DNA]</scope>
    <source>
        <strain evidence="1 2">IMVS3376</strain>
    </source>
</reference>
<organism evidence="1 2">
    <name type="scientific">Legionella steelei</name>
    <dbReference type="NCBI Taxonomy" id="947033"/>
    <lineage>
        <taxon>Bacteria</taxon>
        <taxon>Pseudomonadati</taxon>
        <taxon>Pseudomonadota</taxon>
        <taxon>Gammaproteobacteria</taxon>
        <taxon>Legionellales</taxon>
        <taxon>Legionellaceae</taxon>
        <taxon>Legionella</taxon>
    </lineage>
</organism>
<gene>
    <name evidence="1" type="ORF">Lste_2110</name>
</gene>
<name>A0A0W0ZIW1_9GAMM</name>
<evidence type="ECO:0000313" key="1">
    <source>
        <dbReference type="EMBL" id="KTD68952.1"/>
    </source>
</evidence>
<dbReference type="STRING" id="947033.Lste_2110"/>
<sequence length="330" mass="37818">MNKHHPNIESIKWAYNTLVSLGFTLKSSVPEKVQDTPWSCVTRFITDQGIIYLKQTPEQLALEAPITQVLYTQFKAPVPEVIAHNPQLHCFLMQDVGRPLREILKKAFDGNLLCHAVGLFSLLQIVVAEHVDTFLKIGVPDWRLDKLPNLYMQLLSQKEILLADGLLEADIDELVKLLPKVSSLCEQLSDYAIQETLVQCDFHDNNTLIEEQSQNITFIDLGEIVISHPFFSLVGWLRQMATHHGLTDKDKAYLQLIDAYLGNYINFDFKERLLDALKLAQVLWCIYEALAQYRLRLACEPTRFKLVQRHGKLSGRLKEFISAVTIFKDN</sequence>
<dbReference type="OrthoDB" id="6255775at2"/>
<evidence type="ECO:0000313" key="2">
    <source>
        <dbReference type="Proteomes" id="UP000054926"/>
    </source>
</evidence>
<dbReference type="GO" id="GO:0016740">
    <property type="term" value="F:transferase activity"/>
    <property type="evidence" value="ECO:0007669"/>
    <property type="project" value="UniProtKB-KW"/>
</dbReference>
<dbReference type="PATRIC" id="fig|947033.5.peg.2236"/>
<accession>A0A0W0ZIW1</accession>
<protein>
    <submittedName>
        <fullName evidence="1">Phosphotransferase enzyme family protein</fullName>
    </submittedName>
</protein>
<proteinExistence type="predicted"/>
<dbReference type="Proteomes" id="UP000054926">
    <property type="component" value="Unassembled WGS sequence"/>
</dbReference>
<dbReference type="SUPFAM" id="SSF56112">
    <property type="entry name" value="Protein kinase-like (PK-like)"/>
    <property type="match status" value="1"/>
</dbReference>